<dbReference type="InterPro" id="IPR015889">
    <property type="entry name" value="Intradiol_dOase_core"/>
</dbReference>
<name>A0A4Z1FRQ4_9HELO</name>
<dbReference type="SUPFAM" id="SSF49482">
    <property type="entry name" value="Aromatic compound dioxygenase"/>
    <property type="match status" value="1"/>
</dbReference>
<dbReference type="EMBL" id="PQXI01000046">
    <property type="protein sequence ID" value="TGO27185.1"/>
    <property type="molecule type" value="Genomic_DNA"/>
</dbReference>
<proteinExistence type="predicted"/>
<gene>
    <name evidence="1" type="ORF">BPAE_0046g00480</name>
</gene>
<comment type="caution">
    <text evidence="1">The sequence shown here is derived from an EMBL/GenBank/DDBJ whole genome shotgun (WGS) entry which is preliminary data.</text>
</comment>
<protein>
    <recommendedName>
        <fullName evidence="3">Intradiol ring-cleavage dioxygenases domain-containing protein</fullName>
    </recommendedName>
</protein>
<dbReference type="Proteomes" id="UP000297910">
    <property type="component" value="Unassembled WGS sequence"/>
</dbReference>
<dbReference type="CDD" id="cd03457">
    <property type="entry name" value="intradiol_dioxygenase_like"/>
    <property type="match status" value="1"/>
</dbReference>
<evidence type="ECO:0000313" key="1">
    <source>
        <dbReference type="EMBL" id="TGO27185.1"/>
    </source>
</evidence>
<evidence type="ECO:0008006" key="3">
    <source>
        <dbReference type="Google" id="ProtNLM"/>
    </source>
</evidence>
<dbReference type="PANTHER" id="PTHR34315:SF1">
    <property type="entry name" value="INTRADIOL RING-CLEAVAGE DIOXYGENASES DOMAIN-CONTAINING PROTEIN-RELATED"/>
    <property type="match status" value="1"/>
</dbReference>
<dbReference type="GO" id="GO:0016702">
    <property type="term" value="F:oxidoreductase activity, acting on single donors with incorporation of molecular oxygen, incorporation of two atoms of oxygen"/>
    <property type="evidence" value="ECO:0007669"/>
    <property type="project" value="InterPro"/>
</dbReference>
<evidence type="ECO:0000313" key="2">
    <source>
        <dbReference type="Proteomes" id="UP000297910"/>
    </source>
</evidence>
<keyword evidence="2" id="KW-1185">Reference proteome</keyword>
<dbReference type="Gene3D" id="2.60.130.10">
    <property type="entry name" value="Aromatic compound dioxygenase"/>
    <property type="match status" value="1"/>
</dbReference>
<dbReference type="GO" id="GO:0005506">
    <property type="term" value="F:iron ion binding"/>
    <property type="evidence" value="ECO:0007669"/>
    <property type="project" value="InterPro"/>
</dbReference>
<reference evidence="1 2" key="1">
    <citation type="submission" date="2017-12" db="EMBL/GenBank/DDBJ databases">
        <title>Comparative genomics of Botrytis spp.</title>
        <authorList>
            <person name="Valero-Jimenez C.A."/>
            <person name="Tapia P."/>
            <person name="Veloso J."/>
            <person name="Silva-Moreno E."/>
            <person name="Staats M."/>
            <person name="Valdes J.H."/>
            <person name="Van Kan J.A.L."/>
        </authorList>
    </citation>
    <scope>NUCLEOTIDE SEQUENCE [LARGE SCALE GENOMIC DNA]</scope>
    <source>
        <strain evidence="1 2">Bp0003</strain>
    </source>
</reference>
<organism evidence="1 2">
    <name type="scientific">Botrytis paeoniae</name>
    <dbReference type="NCBI Taxonomy" id="278948"/>
    <lineage>
        <taxon>Eukaryota</taxon>
        <taxon>Fungi</taxon>
        <taxon>Dikarya</taxon>
        <taxon>Ascomycota</taxon>
        <taxon>Pezizomycotina</taxon>
        <taxon>Leotiomycetes</taxon>
        <taxon>Helotiales</taxon>
        <taxon>Sclerotiniaceae</taxon>
        <taxon>Botrytis</taxon>
    </lineage>
</organism>
<dbReference type="AlphaFoldDB" id="A0A4Z1FRQ4"/>
<accession>A0A4Z1FRQ4</accession>
<dbReference type="PANTHER" id="PTHR34315">
    <property type="match status" value="1"/>
</dbReference>
<sequence>MYISNLTVFSYQRESDLIKGAEIGTIKVGVVSFPSPPVLGVYKLSVDIFFALLSLNLYAMIYSSLFSKLVAAACVFHVSTAHPGQTVQELQGEIVERDIFFEDTNTPRDLSHCADILRKRGTEDRNRERIAAAVARARADLGLPQKKAPIKARATSPVSISHLSGLDVTPTTPNVEEIIYSNSSCILSLEGETGPFYVSGEHIRSDLRETQAGVPLVIDGQFLDTTTCEPIQDLYWDIWSCNSTGVYGGIPASPINGNAKDASNINKTFLRGLQPTDVNGVAQFTSLFPGHYAGRTTHMHIVAHIGGTVLSNGTYSGGKVSHIGQVFFDQSLITKVEALSPYNTNKQRLTTNAADRVVAAEIAGGSDPFFNYVLLGDTVSDGIFAWITFGMNQRATYTASAAARLTANGGVPIAGGGRPPIA</sequence>